<keyword evidence="2" id="KW-1185">Reference proteome</keyword>
<dbReference type="InterPro" id="IPR004158">
    <property type="entry name" value="DUF247_pln"/>
</dbReference>
<gene>
    <name evidence="1" type="ORF">MA16_Dca003764</name>
</gene>
<reference evidence="1 2" key="1">
    <citation type="journal article" date="2016" name="Sci. Rep.">
        <title>The Dendrobium catenatum Lindl. genome sequence provides insights into polysaccharide synthase, floral development and adaptive evolution.</title>
        <authorList>
            <person name="Zhang G.Q."/>
            <person name="Xu Q."/>
            <person name="Bian C."/>
            <person name="Tsai W.C."/>
            <person name="Yeh C.M."/>
            <person name="Liu K.W."/>
            <person name="Yoshida K."/>
            <person name="Zhang L.S."/>
            <person name="Chang S.B."/>
            <person name="Chen F."/>
            <person name="Shi Y."/>
            <person name="Su Y.Y."/>
            <person name="Zhang Y.Q."/>
            <person name="Chen L.J."/>
            <person name="Yin Y."/>
            <person name="Lin M."/>
            <person name="Huang H."/>
            <person name="Deng H."/>
            <person name="Wang Z.W."/>
            <person name="Zhu S.L."/>
            <person name="Zhao X."/>
            <person name="Deng C."/>
            <person name="Niu S.C."/>
            <person name="Huang J."/>
            <person name="Wang M."/>
            <person name="Liu G.H."/>
            <person name="Yang H.J."/>
            <person name="Xiao X.J."/>
            <person name="Hsiao Y.Y."/>
            <person name="Wu W.L."/>
            <person name="Chen Y.Y."/>
            <person name="Mitsuda N."/>
            <person name="Ohme-Takagi M."/>
            <person name="Luo Y.B."/>
            <person name="Van de Peer Y."/>
            <person name="Liu Z.J."/>
        </authorList>
    </citation>
    <scope>NUCLEOTIDE SEQUENCE [LARGE SCALE GENOMIC DNA]</scope>
    <source>
        <tissue evidence="1">The whole plant</tissue>
    </source>
</reference>
<dbReference type="AlphaFoldDB" id="A0A2I0WFY8"/>
<dbReference type="Proteomes" id="UP000233837">
    <property type="component" value="Unassembled WGS sequence"/>
</dbReference>
<organism evidence="1 2">
    <name type="scientific">Dendrobium catenatum</name>
    <dbReference type="NCBI Taxonomy" id="906689"/>
    <lineage>
        <taxon>Eukaryota</taxon>
        <taxon>Viridiplantae</taxon>
        <taxon>Streptophyta</taxon>
        <taxon>Embryophyta</taxon>
        <taxon>Tracheophyta</taxon>
        <taxon>Spermatophyta</taxon>
        <taxon>Magnoliopsida</taxon>
        <taxon>Liliopsida</taxon>
        <taxon>Asparagales</taxon>
        <taxon>Orchidaceae</taxon>
        <taxon>Epidendroideae</taxon>
        <taxon>Malaxideae</taxon>
        <taxon>Dendrobiinae</taxon>
        <taxon>Dendrobium</taxon>
    </lineage>
</organism>
<evidence type="ECO:0000313" key="2">
    <source>
        <dbReference type="Proteomes" id="UP000233837"/>
    </source>
</evidence>
<accession>A0A2I0WFY8</accession>
<dbReference type="Pfam" id="PF03140">
    <property type="entry name" value="DUF247"/>
    <property type="match status" value="1"/>
</dbReference>
<proteinExistence type="predicted"/>
<dbReference type="EMBL" id="KZ502674">
    <property type="protein sequence ID" value="PKU74561.1"/>
    <property type="molecule type" value="Genomic_DNA"/>
</dbReference>
<reference evidence="1 2" key="2">
    <citation type="journal article" date="2017" name="Nature">
        <title>The Apostasia genome and the evolution of orchids.</title>
        <authorList>
            <person name="Zhang G.Q."/>
            <person name="Liu K.W."/>
            <person name="Li Z."/>
            <person name="Lohaus R."/>
            <person name="Hsiao Y.Y."/>
            <person name="Niu S.C."/>
            <person name="Wang J.Y."/>
            <person name="Lin Y.C."/>
            <person name="Xu Q."/>
            <person name="Chen L.J."/>
            <person name="Yoshida K."/>
            <person name="Fujiwara S."/>
            <person name="Wang Z.W."/>
            <person name="Zhang Y.Q."/>
            <person name="Mitsuda N."/>
            <person name="Wang M."/>
            <person name="Liu G.H."/>
            <person name="Pecoraro L."/>
            <person name="Huang H.X."/>
            <person name="Xiao X.J."/>
            <person name="Lin M."/>
            <person name="Wu X.Y."/>
            <person name="Wu W.L."/>
            <person name="Chen Y.Y."/>
            <person name="Chang S.B."/>
            <person name="Sakamoto S."/>
            <person name="Ohme-Takagi M."/>
            <person name="Yagi M."/>
            <person name="Zeng S.J."/>
            <person name="Shen C.Y."/>
            <person name="Yeh C.M."/>
            <person name="Luo Y.B."/>
            <person name="Tsai W.C."/>
            <person name="Van de Peer Y."/>
            <person name="Liu Z.J."/>
        </authorList>
    </citation>
    <scope>NUCLEOTIDE SEQUENCE [LARGE SCALE GENOMIC DNA]</scope>
    <source>
        <tissue evidence="1">The whole plant</tissue>
    </source>
</reference>
<evidence type="ECO:0000313" key="1">
    <source>
        <dbReference type="EMBL" id="PKU74561.1"/>
    </source>
</evidence>
<sequence length="63" mass="7241">MLADKRFTAWLQSEYDSHDPIFKVARMIHVIPDLKQNMLLLENQIPILLLTIMVVIDGSGVTF</sequence>
<protein>
    <submittedName>
        <fullName evidence="1">Uncharacterized protein</fullName>
    </submittedName>
</protein>
<name>A0A2I0WFY8_9ASPA</name>